<dbReference type="SUPFAM" id="SSF102400">
    <property type="entry name" value="DNA polymerase III chi subunit"/>
    <property type="match status" value="1"/>
</dbReference>
<dbReference type="PANTHER" id="PTHR38767">
    <property type="entry name" value="DNA POLYMERASE III SUBUNIT CHI"/>
    <property type="match status" value="1"/>
</dbReference>
<reference evidence="2" key="1">
    <citation type="submission" date="2018-06" db="EMBL/GenBank/DDBJ databases">
        <title>Complete genome of Pseudomonas insecticola strain QZS01.</title>
        <authorList>
            <person name="Wang J."/>
            <person name="Su Q."/>
        </authorList>
    </citation>
    <scope>NUCLEOTIDE SEQUENCE [LARGE SCALE GENOMIC DNA]</scope>
    <source>
        <strain evidence="2">QZS01</strain>
    </source>
</reference>
<dbReference type="Gene3D" id="3.40.50.10110">
    <property type="entry name" value="DNA polymerase III subunit chi"/>
    <property type="match status" value="1"/>
</dbReference>
<gene>
    <name evidence="1" type="ORF">DM558_00110</name>
</gene>
<organism evidence="1 2">
    <name type="scientific">Entomomonas moraniae</name>
    <dbReference type="NCBI Taxonomy" id="2213226"/>
    <lineage>
        <taxon>Bacteria</taxon>
        <taxon>Pseudomonadati</taxon>
        <taxon>Pseudomonadota</taxon>
        <taxon>Gammaproteobacteria</taxon>
        <taxon>Pseudomonadales</taxon>
        <taxon>Pseudomonadaceae</taxon>
        <taxon>Entomomonas</taxon>
    </lineage>
</organism>
<dbReference type="PANTHER" id="PTHR38767:SF1">
    <property type="entry name" value="DNA POLYMERASE III SUBUNIT CHI"/>
    <property type="match status" value="1"/>
</dbReference>
<proteinExistence type="predicted"/>
<dbReference type="KEGG" id="emo:DM558_00110"/>
<dbReference type="Proteomes" id="UP000273143">
    <property type="component" value="Chromosome"/>
</dbReference>
<dbReference type="GO" id="GO:0006260">
    <property type="term" value="P:DNA replication"/>
    <property type="evidence" value="ECO:0007669"/>
    <property type="project" value="InterPro"/>
</dbReference>
<dbReference type="GO" id="GO:0003677">
    <property type="term" value="F:DNA binding"/>
    <property type="evidence" value="ECO:0007669"/>
    <property type="project" value="InterPro"/>
</dbReference>
<protein>
    <submittedName>
        <fullName evidence="1">DNA polymerase III subunit chi</fullName>
    </submittedName>
</protein>
<name>A0A3S9XA26_9GAMM</name>
<dbReference type="GO" id="GO:0032298">
    <property type="term" value="P:positive regulation of DNA-templated DNA replication initiation"/>
    <property type="evidence" value="ECO:0007669"/>
    <property type="project" value="TreeGrafter"/>
</dbReference>
<evidence type="ECO:0000313" key="1">
    <source>
        <dbReference type="EMBL" id="AZS49275.1"/>
    </source>
</evidence>
<dbReference type="EMBL" id="CP029822">
    <property type="protein sequence ID" value="AZS49275.1"/>
    <property type="molecule type" value="Genomic_DNA"/>
</dbReference>
<dbReference type="AlphaFoldDB" id="A0A3S9XA26"/>
<evidence type="ECO:0000313" key="2">
    <source>
        <dbReference type="Proteomes" id="UP000273143"/>
    </source>
</evidence>
<keyword evidence="2" id="KW-1185">Reference proteome</keyword>
<accession>A0A3S9XA26</accession>
<sequence>MPKVDFYNLPTTQIADCLLFSCKLINKAWRQLDNIYILCQNTEQRQQMNELLWQFQPNSFIAHDLVEENPESPVILGYEGVDIPLTSNKLLVNLSFTPPNSYQQFARIAEFVIDDPLLKDQARENYRFYKTANCSLDYHTLTKI</sequence>
<dbReference type="Pfam" id="PF04364">
    <property type="entry name" value="DNA_pol3_chi"/>
    <property type="match status" value="1"/>
</dbReference>
<dbReference type="GO" id="GO:0003887">
    <property type="term" value="F:DNA-directed DNA polymerase activity"/>
    <property type="evidence" value="ECO:0007669"/>
    <property type="project" value="InterPro"/>
</dbReference>
<dbReference type="RefSeq" id="WP_127161495.1">
    <property type="nucleotide sequence ID" value="NZ_CP029822.1"/>
</dbReference>
<dbReference type="InterPro" id="IPR036768">
    <property type="entry name" value="PolIII_chi_sf"/>
</dbReference>
<dbReference type="InterPro" id="IPR007459">
    <property type="entry name" value="DNA_pol3_chi"/>
</dbReference>